<dbReference type="RefSeq" id="WP_072967138.1">
    <property type="nucleotide sequence ID" value="NZ_FRAJ01000011.1"/>
</dbReference>
<evidence type="ECO:0000256" key="4">
    <source>
        <dbReference type="ARBA" id="ARBA00023136"/>
    </source>
</evidence>
<feature type="transmembrane region" description="Helical" evidence="5">
    <location>
        <begin position="12"/>
        <end position="40"/>
    </location>
</feature>
<keyword evidence="8" id="KW-1185">Reference proteome</keyword>
<dbReference type="InterPro" id="IPR051533">
    <property type="entry name" value="WaaL-like"/>
</dbReference>
<keyword evidence="2 5" id="KW-0812">Transmembrane</keyword>
<dbReference type="PANTHER" id="PTHR37422:SF13">
    <property type="entry name" value="LIPOPOLYSACCHARIDE BIOSYNTHESIS PROTEIN PA4999-RELATED"/>
    <property type="match status" value="1"/>
</dbReference>
<evidence type="ECO:0000313" key="8">
    <source>
        <dbReference type="Proteomes" id="UP000184082"/>
    </source>
</evidence>
<organism evidence="7 8">
    <name type="scientific">Caminicella sporogenes DSM 14501</name>
    <dbReference type="NCBI Taxonomy" id="1121266"/>
    <lineage>
        <taxon>Bacteria</taxon>
        <taxon>Bacillati</taxon>
        <taxon>Bacillota</taxon>
        <taxon>Clostridia</taxon>
        <taxon>Peptostreptococcales</taxon>
        <taxon>Caminicellaceae</taxon>
        <taxon>Caminicella</taxon>
    </lineage>
</organism>
<dbReference type="AlphaFoldDB" id="A0A1M6QGV0"/>
<feature type="transmembrane region" description="Helical" evidence="5">
    <location>
        <begin position="148"/>
        <end position="170"/>
    </location>
</feature>
<protein>
    <submittedName>
        <fullName evidence="7">O-antigen ligase</fullName>
    </submittedName>
</protein>
<evidence type="ECO:0000313" key="7">
    <source>
        <dbReference type="EMBL" id="SHK19451.1"/>
    </source>
</evidence>
<dbReference type="GO" id="GO:0016874">
    <property type="term" value="F:ligase activity"/>
    <property type="evidence" value="ECO:0007669"/>
    <property type="project" value="UniProtKB-KW"/>
</dbReference>
<evidence type="ECO:0000256" key="1">
    <source>
        <dbReference type="ARBA" id="ARBA00004141"/>
    </source>
</evidence>
<feature type="transmembrane region" description="Helical" evidence="5">
    <location>
        <begin position="413"/>
        <end position="432"/>
    </location>
</feature>
<dbReference type="InterPro" id="IPR007016">
    <property type="entry name" value="O-antigen_ligase-rel_domated"/>
</dbReference>
<gene>
    <name evidence="7" type="ORF">SAMN02745883_01495</name>
</gene>
<dbReference type="Proteomes" id="UP000184082">
    <property type="component" value="Unassembled WGS sequence"/>
</dbReference>
<accession>A0A1M6QGV0</accession>
<dbReference type="PANTHER" id="PTHR37422">
    <property type="entry name" value="TEICHURONIC ACID BIOSYNTHESIS PROTEIN TUAE"/>
    <property type="match status" value="1"/>
</dbReference>
<dbReference type="STRING" id="1121266.SAMN02745883_01495"/>
<feature type="transmembrane region" description="Helical" evidence="5">
    <location>
        <begin position="124"/>
        <end position="141"/>
    </location>
</feature>
<name>A0A1M6QGV0_9FIRM</name>
<feature type="transmembrane region" description="Helical" evidence="5">
    <location>
        <begin position="266"/>
        <end position="285"/>
    </location>
</feature>
<reference evidence="7 8" key="1">
    <citation type="submission" date="2016-11" db="EMBL/GenBank/DDBJ databases">
        <authorList>
            <person name="Jaros S."/>
            <person name="Januszkiewicz K."/>
            <person name="Wedrychowicz H."/>
        </authorList>
    </citation>
    <scope>NUCLEOTIDE SEQUENCE [LARGE SCALE GENOMIC DNA]</scope>
    <source>
        <strain evidence="7 8">DSM 14501</strain>
    </source>
</reference>
<evidence type="ECO:0000256" key="2">
    <source>
        <dbReference type="ARBA" id="ARBA00022692"/>
    </source>
</evidence>
<keyword evidence="4 5" id="KW-0472">Membrane</keyword>
<feature type="transmembrane region" description="Helical" evidence="5">
    <location>
        <begin position="229"/>
        <end position="260"/>
    </location>
</feature>
<feature type="transmembrane region" description="Helical" evidence="5">
    <location>
        <begin position="305"/>
        <end position="329"/>
    </location>
</feature>
<feature type="transmembrane region" description="Helical" evidence="5">
    <location>
        <begin position="98"/>
        <end position="118"/>
    </location>
</feature>
<feature type="transmembrane region" description="Helical" evidence="5">
    <location>
        <begin position="52"/>
        <end position="77"/>
    </location>
</feature>
<evidence type="ECO:0000256" key="5">
    <source>
        <dbReference type="SAM" id="Phobius"/>
    </source>
</evidence>
<feature type="transmembrane region" description="Helical" evidence="5">
    <location>
        <begin position="349"/>
        <end position="370"/>
    </location>
</feature>
<feature type="transmembrane region" description="Helical" evidence="5">
    <location>
        <begin position="391"/>
        <end position="407"/>
    </location>
</feature>
<feature type="transmembrane region" description="Helical" evidence="5">
    <location>
        <begin position="200"/>
        <end position="217"/>
    </location>
</feature>
<comment type="subcellular location">
    <subcellularLocation>
        <location evidence="1">Membrane</location>
        <topology evidence="1">Multi-pass membrane protein</topology>
    </subcellularLocation>
</comment>
<evidence type="ECO:0000259" key="6">
    <source>
        <dbReference type="Pfam" id="PF04932"/>
    </source>
</evidence>
<keyword evidence="3 5" id="KW-1133">Transmembrane helix</keyword>
<feature type="domain" description="O-antigen ligase-related" evidence="6">
    <location>
        <begin position="233"/>
        <end position="366"/>
    </location>
</feature>
<keyword evidence="7" id="KW-0436">Ligase</keyword>
<sequence>MNIILQRKKSILMVIFLSMIFAIALNILPTKASILVFLALMVLPVIALRSEIGVYLAVLMMPFINFKYISLLIFYSFGSFLVKTLYQKKKLKITKIDGPLLLFSLTILMSSVFSITLVQSIKELFYYISIILAVFMISKSFDKKKLNYLLLCFLLAAVLVSIIGIHQYMIGDMGHQSWVDKKVNPDLKARAYSTMDNPNILAEYLVIACSMGLVLFIDSKNFLRKVLVGIFTAVNVLCLLLTFSRGGWVGFAIAVLIIILFEENRLIPIGMLIGIISLFFLPEVVIDRIKSIGNLHDSSNAYRFLIWSAALKMFKDFWLSGVGLGYGAFIKAYPNYMLAGVKAAHAHNMYLQVAIETGILGLLTFLYSVLKAYGIGILNILKSNDKFFKRLSVASIGALSGLLFHGLVEHVLFDYRIVFAFWLIIGIIVASWNEKAVDS</sequence>
<evidence type="ECO:0000256" key="3">
    <source>
        <dbReference type="ARBA" id="ARBA00022989"/>
    </source>
</evidence>
<proteinExistence type="predicted"/>
<dbReference type="GO" id="GO:0016020">
    <property type="term" value="C:membrane"/>
    <property type="evidence" value="ECO:0007669"/>
    <property type="project" value="UniProtKB-SubCell"/>
</dbReference>
<dbReference type="EMBL" id="FRAJ01000011">
    <property type="protein sequence ID" value="SHK19451.1"/>
    <property type="molecule type" value="Genomic_DNA"/>
</dbReference>
<dbReference type="Pfam" id="PF04932">
    <property type="entry name" value="Wzy_C"/>
    <property type="match status" value="1"/>
</dbReference>